<organism evidence="2 3">
    <name type="scientific">Dreissena polymorpha</name>
    <name type="common">Zebra mussel</name>
    <name type="synonym">Mytilus polymorpha</name>
    <dbReference type="NCBI Taxonomy" id="45954"/>
    <lineage>
        <taxon>Eukaryota</taxon>
        <taxon>Metazoa</taxon>
        <taxon>Spiralia</taxon>
        <taxon>Lophotrochozoa</taxon>
        <taxon>Mollusca</taxon>
        <taxon>Bivalvia</taxon>
        <taxon>Autobranchia</taxon>
        <taxon>Heteroconchia</taxon>
        <taxon>Euheterodonta</taxon>
        <taxon>Imparidentia</taxon>
        <taxon>Neoheterodontei</taxon>
        <taxon>Myida</taxon>
        <taxon>Dreissenoidea</taxon>
        <taxon>Dreissenidae</taxon>
        <taxon>Dreissena</taxon>
    </lineage>
</organism>
<keyword evidence="1" id="KW-0732">Signal</keyword>
<dbReference type="Proteomes" id="UP000828390">
    <property type="component" value="Unassembled WGS sequence"/>
</dbReference>
<name>A0A9D4G845_DREPO</name>
<keyword evidence="3" id="KW-1185">Reference proteome</keyword>
<evidence type="ECO:0000313" key="3">
    <source>
        <dbReference type="Proteomes" id="UP000828390"/>
    </source>
</evidence>
<evidence type="ECO:0000313" key="2">
    <source>
        <dbReference type="EMBL" id="KAH3812290.1"/>
    </source>
</evidence>
<sequence length="80" mass="8981">MDIWNRQNVFITMMLTFLLILVKLDAIEISGKWNKNIINGVGISMISRVLCGLCTSQNDTECLKKTCLYTGRGARVLKAT</sequence>
<protein>
    <submittedName>
        <fullName evidence="2">Uncharacterized protein</fullName>
    </submittedName>
</protein>
<reference evidence="2" key="1">
    <citation type="journal article" date="2019" name="bioRxiv">
        <title>The Genome of the Zebra Mussel, Dreissena polymorpha: A Resource for Invasive Species Research.</title>
        <authorList>
            <person name="McCartney M.A."/>
            <person name="Auch B."/>
            <person name="Kono T."/>
            <person name="Mallez S."/>
            <person name="Zhang Y."/>
            <person name="Obille A."/>
            <person name="Becker A."/>
            <person name="Abrahante J.E."/>
            <person name="Garbe J."/>
            <person name="Badalamenti J.P."/>
            <person name="Herman A."/>
            <person name="Mangelson H."/>
            <person name="Liachko I."/>
            <person name="Sullivan S."/>
            <person name="Sone E.D."/>
            <person name="Koren S."/>
            <person name="Silverstein K.A.T."/>
            <person name="Beckman K.B."/>
            <person name="Gohl D.M."/>
        </authorList>
    </citation>
    <scope>NUCLEOTIDE SEQUENCE</scope>
    <source>
        <strain evidence="2">Duluth1</strain>
        <tissue evidence="2">Whole animal</tissue>
    </source>
</reference>
<reference evidence="2" key="2">
    <citation type="submission" date="2020-11" db="EMBL/GenBank/DDBJ databases">
        <authorList>
            <person name="McCartney M.A."/>
            <person name="Auch B."/>
            <person name="Kono T."/>
            <person name="Mallez S."/>
            <person name="Becker A."/>
            <person name="Gohl D.M."/>
            <person name="Silverstein K.A.T."/>
            <person name="Koren S."/>
            <person name="Bechman K.B."/>
            <person name="Herman A."/>
            <person name="Abrahante J.E."/>
            <person name="Garbe J."/>
        </authorList>
    </citation>
    <scope>NUCLEOTIDE SEQUENCE</scope>
    <source>
        <strain evidence="2">Duluth1</strain>
        <tissue evidence="2">Whole animal</tissue>
    </source>
</reference>
<dbReference type="AlphaFoldDB" id="A0A9D4G845"/>
<feature type="chain" id="PRO_5038650824" evidence="1">
    <location>
        <begin position="27"/>
        <end position="80"/>
    </location>
</feature>
<gene>
    <name evidence="2" type="ORF">DPMN_140718</name>
</gene>
<comment type="caution">
    <text evidence="2">The sequence shown here is derived from an EMBL/GenBank/DDBJ whole genome shotgun (WGS) entry which is preliminary data.</text>
</comment>
<feature type="signal peptide" evidence="1">
    <location>
        <begin position="1"/>
        <end position="26"/>
    </location>
</feature>
<proteinExistence type="predicted"/>
<dbReference type="EMBL" id="JAIWYP010000006">
    <property type="protein sequence ID" value="KAH3812290.1"/>
    <property type="molecule type" value="Genomic_DNA"/>
</dbReference>
<evidence type="ECO:0000256" key="1">
    <source>
        <dbReference type="SAM" id="SignalP"/>
    </source>
</evidence>
<accession>A0A9D4G845</accession>